<proteinExistence type="predicted"/>
<sequence length="44" mass="4640">MVAPPTRDREIVMEVGVARIRVTATFDAELLRAVVAALSAGVST</sequence>
<dbReference type="EMBL" id="ASRX01000155">
    <property type="protein sequence ID" value="EYE99982.1"/>
    <property type="molecule type" value="Genomic_DNA"/>
</dbReference>
<comment type="caution">
    <text evidence="1">The sequence shown here is derived from an EMBL/GenBank/DDBJ whole genome shotgun (WGS) entry which is preliminary data.</text>
</comment>
<reference evidence="1 2" key="1">
    <citation type="submission" date="2013-05" db="EMBL/GenBank/DDBJ databases">
        <title>Genome assembly of Chondromyces apiculatus DSM 436.</title>
        <authorList>
            <person name="Sharma G."/>
            <person name="Khatri I."/>
            <person name="Kaur C."/>
            <person name="Mayilraj S."/>
            <person name="Subramanian S."/>
        </authorList>
    </citation>
    <scope>NUCLEOTIDE SEQUENCE [LARGE SCALE GENOMIC DNA]</scope>
    <source>
        <strain evidence="1 2">DSM 436</strain>
    </source>
</reference>
<evidence type="ECO:0000313" key="2">
    <source>
        <dbReference type="Proteomes" id="UP000019678"/>
    </source>
</evidence>
<organism evidence="1 2">
    <name type="scientific">Chondromyces apiculatus DSM 436</name>
    <dbReference type="NCBI Taxonomy" id="1192034"/>
    <lineage>
        <taxon>Bacteria</taxon>
        <taxon>Pseudomonadati</taxon>
        <taxon>Myxococcota</taxon>
        <taxon>Polyangia</taxon>
        <taxon>Polyangiales</taxon>
        <taxon>Polyangiaceae</taxon>
        <taxon>Chondromyces</taxon>
    </lineage>
</organism>
<dbReference type="STRING" id="1192034.CAP_1863"/>
<protein>
    <submittedName>
        <fullName evidence="1">Uncharacterized protein</fullName>
    </submittedName>
</protein>
<accession>A0A017SSM0</accession>
<dbReference type="Proteomes" id="UP000019678">
    <property type="component" value="Unassembled WGS sequence"/>
</dbReference>
<keyword evidence="2" id="KW-1185">Reference proteome</keyword>
<dbReference type="AlphaFoldDB" id="A0A017SSM0"/>
<gene>
    <name evidence="1" type="ORF">CAP_1863</name>
</gene>
<evidence type="ECO:0000313" key="1">
    <source>
        <dbReference type="EMBL" id="EYE99982.1"/>
    </source>
</evidence>
<name>A0A017SSM0_9BACT</name>